<dbReference type="InterPro" id="IPR036188">
    <property type="entry name" value="FAD/NAD-bd_sf"/>
</dbReference>
<dbReference type="Gene3D" id="3.50.50.60">
    <property type="entry name" value="FAD/NAD(P)-binding domain"/>
    <property type="match status" value="1"/>
</dbReference>
<dbReference type="PRINTS" id="PR00368">
    <property type="entry name" value="FADPNR"/>
</dbReference>
<keyword evidence="3" id="KW-1185">Reference proteome</keyword>
<name>A0ABV7XUQ7_9FLAO</name>
<dbReference type="InterPro" id="IPR052189">
    <property type="entry name" value="L-asp_N-monooxygenase_NS-form"/>
</dbReference>
<reference evidence="3" key="1">
    <citation type="journal article" date="2019" name="Int. J. Syst. Evol. Microbiol.">
        <title>The Global Catalogue of Microorganisms (GCM) 10K type strain sequencing project: providing services to taxonomists for standard genome sequencing and annotation.</title>
        <authorList>
            <consortium name="The Broad Institute Genomics Platform"/>
            <consortium name="The Broad Institute Genome Sequencing Center for Infectious Disease"/>
            <person name="Wu L."/>
            <person name="Ma J."/>
        </authorList>
    </citation>
    <scope>NUCLEOTIDE SEQUENCE [LARGE SCALE GENOMIC DNA]</scope>
    <source>
        <strain evidence="3">CECT 7798</strain>
    </source>
</reference>
<evidence type="ECO:0000313" key="2">
    <source>
        <dbReference type="EMBL" id="MFC3756766.1"/>
    </source>
</evidence>
<evidence type="ECO:0000313" key="3">
    <source>
        <dbReference type="Proteomes" id="UP001595735"/>
    </source>
</evidence>
<accession>A0ABV7XUQ7</accession>
<sequence>MNIAIIGAGPAGVITATAICNKVKDKLLSIDLYDFGTPFRGRSFNTHSGNMLLNTSVGVSFIDPDNPDGFIDYINKNKKVQVQPGDVVSRDLAVYFLESEFTLAKKNGANVNFYKETVNDISINHSGQLCVTYNKRTICYDSVIITTGLQFSPPPVIVRHKNIISPYPATNLTKIDKTSSVLILGSRLSAVDTLVHLEKSGHKGRIDVYSQSQLFPSVRHHVIKPSERFFLEQYQQAVENLPNNYSRITCFLEMFKDYLSKKGMVLRDIIAVYGNSGGTQLEQDIRNCQENRNIWENILMDLIDGLNYVWPSLPSEDKTRFNREVNPWFGRIAHSMPLGNAVTVLKLFHNNQLMMLSSGELLTADINKYDVVVNATGLQSAENDVLLSSLSKKNLLTFNGNGGVQIDEWTHRLRNDIPLYANGSIVQGDVFTANSIYSTSYGARKIALDIEKIFKNTMIEH</sequence>
<gene>
    <name evidence="2" type="ORF">ACFONJ_12365</name>
</gene>
<dbReference type="EMBL" id="JBHRYO010000002">
    <property type="protein sequence ID" value="MFC3756766.1"/>
    <property type="molecule type" value="Genomic_DNA"/>
</dbReference>
<dbReference type="Pfam" id="PF13454">
    <property type="entry name" value="NAD_binding_9"/>
    <property type="match status" value="1"/>
</dbReference>
<dbReference type="PANTHER" id="PTHR40254:SF1">
    <property type="entry name" value="BLR0577 PROTEIN"/>
    <property type="match status" value="1"/>
</dbReference>
<dbReference type="Proteomes" id="UP001595735">
    <property type="component" value="Unassembled WGS sequence"/>
</dbReference>
<evidence type="ECO:0000259" key="1">
    <source>
        <dbReference type="Pfam" id="PF13454"/>
    </source>
</evidence>
<organism evidence="2 3">
    <name type="scientific">Chryseobacterium tructae</name>
    <dbReference type="NCBI Taxonomy" id="1037380"/>
    <lineage>
        <taxon>Bacteria</taxon>
        <taxon>Pseudomonadati</taxon>
        <taxon>Bacteroidota</taxon>
        <taxon>Flavobacteriia</taxon>
        <taxon>Flavobacteriales</taxon>
        <taxon>Weeksellaceae</taxon>
        <taxon>Chryseobacterium group</taxon>
        <taxon>Chryseobacterium</taxon>
    </lineage>
</organism>
<dbReference type="InterPro" id="IPR038732">
    <property type="entry name" value="HpyO/CreE_NAD-binding"/>
</dbReference>
<comment type="caution">
    <text evidence="2">The sequence shown here is derived from an EMBL/GenBank/DDBJ whole genome shotgun (WGS) entry which is preliminary data.</text>
</comment>
<feature type="domain" description="FAD-dependent urate hydroxylase HpyO/Asp monooxygenase CreE-like FAD/NAD(P)-binding" evidence="1">
    <location>
        <begin position="4"/>
        <end position="149"/>
    </location>
</feature>
<dbReference type="PANTHER" id="PTHR40254">
    <property type="entry name" value="BLR0577 PROTEIN"/>
    <property type="match status" value="1"/>
</dbReference>
<protein>
    <submittedName>
        <fullName evidence="2">FAD/NAD(P)-binding protein</fullName>
    </submittedName>
</protein>
<dbReference type="RefSeq" id="WP_290297489.1">
    <property type="nucleotide sequence ID" value="NZ_JAUFQR010000001.1"/>
</dbReference>
<proteinExistence type="predicted"/>
<dbReference type="SUPFAM" id="SSF51905">
    <property type="entry name" value="FAD/NAD(P)-binding domain"/>
    <property type="match status" value="1"/>
</dbReference>